<dbReference type="EMBL" id="VNFE01000002">
    <property type="protein sequence ID" value="TVU90712.1"/>
    <property type="molecule type" value="Genomic_DNA"/>
</dbReference>
<dbReference type="GO" id="GO:0003700">
    <property type="term" value="F:DNA-binding transcription factor activity"/>
    <property type="evidence" value="ECO:0007669"/>
    <property type="project" value="TreeGrafter"/>
</dbReference>
<feature type="domain" description="HTH lacI-type" evidence="4">
    <location>
        <begin position="15"/>
        <end position="69"/>
    </location>
</feature>
<comment type="caution">
    <text evidence="5">The sequence shown here is derived from an EMBL/GenBank/DDBJ whole genome shotgun (WGS) entry which is preliminary data.</text>
</comment>
<evidence type="ECO:0000259" key="4">
    <source>
        <dbReference type="PROSITE" id="PS50932"/>
    </source>
</evidence>
<dbReference type="Proteomes" id="UP000317288">
    <property type="component" value="Unassembled WGS sequence"/>
</dbReference>
<dbReference type="PROSITE" id="PS50932">
    <property type="entry name" value="HTH_LACI_2"/>
    <property type="match status" value="1"/>
</dbReference>
<sequence>MRDSVIKSKQNAQTATIREIARRAEVSIASVSRALNGKPGLSDNLRERILAISREVAYQPSAAARQLISGKTAVVGISLGRQDIELRPYYILLYQHLTVALHQQGMVPVFFNHHQTAELPERAGAAILLGEAPDDERPALLKAAAIPFVRIGDAGEGFSVSPDDRQGLYEITHHLITQGRQRLAFMGGELEVPRPHSRLEGYRRALEEAGLAERLISLPHRLASDSLNSYRYLNRYLDEEGTQPLPFDALVCATDELALGCVAALEDRGIEVPAQVAVTGFDDLPALATGLTTVRQNIAEIAATSMALLAEARAGEAPRHVSLPVALVLRETS</sequence>
<accession>A0A558JB23</accession>
<evidence type="ECO:0000256" key="2">
    <source>
        <dbReference type="ARBA" id="ARBA00023125"/>
    </source>
</evidence>
<organism evidence="5 6">
    <name type="scientific">Vreelandella titanicae</name>
    <dbReference type="NCBI Taxonomy" id="664683"/>
    <lineage>
        <taxon>Bacteria</taxon>
        <taxon>Pseudomonadati</taxon>
        <taxon>Pseudomonadota</taxon>
        <taxon>Gammaproteobacteria</taxon>
        <taxon>Oceanospirillales</taxon>
        <taxon>Halomonadaceae</taxon>
        <taxon>Vreelandella</taxon>
    </lineage>
</organism>
<dbReference type="SUPFAM" id="SSF47413">
    <property type="entry name" value="lambda repressor-like DNA-binding domains"/>
    <property type="match status" value="1"/>
</dbReference>
<keyword evidence="2" id="KW-0238">DNA-binding</keyword>
<dbReference type="CDD" id="cd06267">
    <property type="entry name" value="PBP1_LacI_sugar_binding-like"/>
    <property type="match status" value="1"/>
</dbReference>
<evidence type="ECO:0000313" key="6">
    <source>
        <dbReference type="Proteomes" id="UP000317288"/>
    </source>
</evidence>
<gene>
    <name evidence="5" type="ORF">FQP89_06330</name>
</gene>
<evidence type="ECO:0000256" key="3">
    <source>
        <dbReference type="ARBA" id="ARBA00023163"/>
    </source>
</evidence>
<proteinExistence type="predicted"/>
<dbReference type="PROSITE" id="PS00356">
    <property type="entry name" value="HTH_LACI_1"/>
    <property type="match status" value="1"/>
</dbReference>
<dbReference type="Pfam" id="PF13377">
    <property type="entry name" value="Peripla_BP_3"/>
    <property type="match status" value="1"/>
</dbReference>
<dbReference type="PANTHER" id="PTHR30146">
    <property type="entry name" value="LACI-RELATED TRANSCRIPTIONAL REPRESSOR"/>
    <property type="match status" value="1"/>
</dbReference>
<dbReference type="GO" id="GO:0000976">
    <property type="term" value="F:transcription cis-regulatory region binding"/>
    <property type="evidence" value="ECO:0007669"/>
    <property type="project" value="TreeGrafter"/>
</dbReference>
<keyword evidence="1" id="KW-0805">Transcription regulation</keyword>
<dbReference type="AlphaFoldDB" id="A0A558JB23"/>
<dbReference type="InterPro" id="IPR028082">
    <property type="entry name" value="Peripla_BP_I"/>
</dbReference>
<dbReference type="InterPro" id="IPR000843">
    <property type="entry name" value="HTH_LacI"/>
</dbReference>
<dbReference type="Pfam" id="PF00356">
    <property type="entry name" value="LacI"/>
    <property type="match status" value="1"/>
</dbReference>
<name>A0A558JB23_9GAMM</name>
<dbReference type="InterPro" id="IPR010982">
    <property type="entry name" value="Lambda_DNA-bd_dom_sf"/>
</dbReference>
<dbReference type="CDD" id="cd01392">
    <property type="entry name" value="HTH_LacI"/>
    <property type="match status" value="1"/>
</dbReference>
<dbReference type="Gene3D" id="1.10.260.40">
    <property type="entry name" value="lambda repressor-like DNA-binding domains"/>
    <property type="match status" value="1"/>
</dbReference>
<dbReference type="SMART" id="SM00354">
    <property type="entry name" value="HTH_LACI"/>
    <property type="match status" value="1"/>
</dbReference>
<keyword evidence="3" id="KW-0804">Transcription</keyword>
<dbReference type="Gene3D" id="3.40.50.2300">
    <property type="match status" value="2"/>
</dbReference>
<dbReference type="PANTHER" id="PTHR30146:SF120">
    <property type="entry name" value="ALANINE RACEMASE"/>
    <property type="match status" value="1"/>
</dbReference>
<reference evidence="5 6" key="1">
    <citation type="submission" date="2019-07" db="EMBL/GenBank/DDBJ databases">
        <title>Diversity of Bacteria from Kongsfjorden, Arctic.</title>
        <authorList>
            <person name="Yu Y."/>
        </authorList>
    </citation>
    <scope>NUCLEOTIDE SEQUENCE [LARGE SCALE GENOMIC DNA]</scope>
    <source>
        <strain evidence="5 6">SM1922</strain>
    </source>
</reference>
<protein>
    <submittedName>
        <fullName evidence="5">LacI family transcriptional regulator</fullName>
    </submittedName>
</protein>
<dbReference type="InterPro" id="IPR046335">
    <property type="entry name" value="LacI/GalR-like_sensor"/>
</dbReference>
<evidence type="ECO:0000256" key="1">
    <source>
        <dbReference type="ARBA" id="ARBA00023015"/>
    </source>
</evidence>
<evidence type="ECO:0000313" key="5">
    <source>
        <dbReference type="EMBL" id="TVU90712.1"/>
    </source>
</evidence>
<dbReference type="SUPFAM" id="SSF53822">
    <property type="entry name" value="Periplasmic binding protein-like I"/>
    <property type="match status" value="1"/>
</dbReference>